<evidence type="ECO:0000313" key="4">
    <source>
        <dbReference type="Proteomes" id="UP000274843"/>
    </source>
</evidence>
<dbReference type="InterPro" id="IPR004378">
    <property type="entry name" value="F420H2_quin_Rdtase"/>
</dbReference>
<dbReference type="Proteomes" id="UP000274843">
    <property type="component" value="Unassembled WGS sequence"/>
</dbReference>
<evidence type="ECO:0000256" key="1">
    <source>
        <dbReference type="ARBA" id="ARBA00008710"/>
    </source>
</evidence>
<proteinExistence type="inferred from homology"/>
<dbReference type="GeneID" id="301842364"/>
<dbReference type="GO" id="GO:0016491">
    <property type="term" value="F:oxidoreductase activity"/>
    <property type="evidence" value="ECO:0007669"/>
    <property type="project" value="InterPro"/>
</dbReference>
<dbReference type="SUPFAM" id="SSF50475">
    <property type="entry name" value="FMN-binding split barrel"/>
    <property type="match status" value="1"/>
</dbReference>
<dbReference type="InterPro" id="IPR012349">
    <property type="entry name" value="Split_barrel_FMN-bd"/>
</dbReference>
<comment type="caution">
    <text evidence="3">The sequence shown here is derived from an EMBL/GenBank/DDBJ whole genome shotgun (WGS) entry which is preliminary data.</text>
</comment>
<keyword evidence="4" id="KW-1185">Reference proteome</keyword>
<dbReference type="PANTHER" id="PTHR39428:SF1">
    <property type="entry name" value="F420H(2)-DEPENDENT QUINONE REDUCTASE RV1261C"/>
    <property type="match status" value="1"/>
</dbReference>
<name>A0A3N2GPR6_9PSEU</name>
<reference evidence="3 4" key="1">
    <citation type="submission" date="2018-11" db="EMBL/GenBank/DDBJ databases">
        <title>Sequencing the genomes of 1000 actinobacteria strains.</title>
        <authorList>
            <person name="Klenk H.-P."/>
        </authorList>
    </citation>
    <scope>NUCLEOTIDE SEQUENCE [LARGE SCALE GENOMIC DNA]</scope>
    <source>
        <strain evidence="3 4">DSM 44348</strain>
    </source>
</reference>
<dbReference type="Pfam" id="PF04075">
    <property type="entry name" value="F420H2_quin_red"/>
    <property type="match status" value="1"/>
</dbReference>
<comment type="catalytic activity">
    <reaction evidence="2">
        <text>oxidized coenzyme F420-(gamma-L-Glu)(n) + a quinol + H(+) = reduced coenzyme F420-(gamma-L-Glu)(n) + a quinone</text>
        <dbReference type="Rhea" id="RHEA:39663"/>
        <dbReference type="Rhea" id="RHEA-COMP:12939"/>
        <dbReference type="Rhea" id="RHEA-COMP:14378"/>
        <dbReference type="ChEBI" id="CHEBI:15378"/>
        <dbReference type="ChEBI" id="CHEBI:24646"/>
        <dbReference type="ChEBI" id="CHEBI:132124"/>
        <dbReference type="ChEBI" id="CHEBI:133980"/>
        <dbReference type="ChEBI" id="CHEBI:139511"/>
    </reaction>
</comment>
<sequence length="143" mass="15885">MINVVTDIDFDAMNRDVITQFRANGGKAGGIFEGSPLVLVHHVGAKSGIERIAPLVYYREGDRIFVFASKGGADENPAWYHNLVANPKTTIELGDETFPVIARVLEGPERDEIYAKQSAVQPQFAEYQRKTSRVIPVIELVRV</sequence>
<dbReference type="AlphaFoldDB" id="A0A3N2GPR6"/>
<protein>
    <submittedName>
        <fullName evidence="3">Deazaflavin-dependent oxidoreductase (Nitroreductase family)</fullName>
    </submittedName>
</protein>
<accession>A0A3N2GPR6</accession>
<organism evidence="3 4">
    <name type="scientific">Amycolatopsis thermoflava</name>
    <dbReference type="NCBI Taxonomy" id="84480"/>
    <lineage>
        <taxon>Bacteria</taxon>
        <taxon>Bacillati</taxon>
        <taxon>Actinomycetota</taxon>
        <taxon>Actinomycetes</taxon>
        <taxon>Pseudonocardiales</taxon>
        <taxon>Pseudonocardiaceae</taxon>
        <taxon>Amycolatopsis</taxon>
        <taxon>Amycolatopsis methanolica group</taxon>
    </lineage>
</organism>
<dbReference type="RefSeq" id="WP_027931099.1">
    <property type="nucleotide sequence ID" value="NZ_CBDRBK010000003.1"/>
</dbReference>
<dbReference type="PANTHER" id="PTHR39428">
    <property type="entry name" value="F420H(2)-DEPENDENT QUINONE REDUCTASE RV1261C"/>
    <property type="match status" value="1"/>
</dbReference>
<dbReference type="EMBL" id="RKHY01000001">
    <property type="protein sequence ID" value="ROS38614.1"/>
    <property type="molecule type" value="Genomic_DNA"/>
</dbReference>
<dbReference type="GO" id="GO:0005886">
    <property type="term" value="C:plasma membrane"/>
    <property type="evidence" value="ECO:0007669"/>
    <property type="project" value="TreeGrafter"/>
</dbReference>
<dbReference type="GO" id="GO:0070967">
    <property type="term" value="F:coenzyme F420 binding"/>
    <property type="evidence" value="ECO:0007669"/>
    <property type="project" value="TreeGrafter"/>
</dbReference>
<gene>
    <name evidence="3" type="ORF">EDD35_0897</name>
</gene>
<evidence type="ECO:0000313" key="3">
    <source>
        <dbReference type="EMBL" id="ROS38614.1"/>
    </source>
</evidence>
<dbReference type="NCBIfam" id="TIGR00026">
    <property type="entry name" value="hi_GC_TIGR00026"/>
    <property type="match status" value="1"/>
</dbReference>
<evidence type="ECO:0000256" key="2">
    <source>
        <dbReference type="ARBA" id="ARBA00049106"/>
    </source>
</evidence>
<comment type="similarity">
    <text evidence="1">Belongs to the F420H(2)-dependent quinone reductase family.</text>
</comment>
<dbReference type="Gene3D" id="2.30.110.10">
    <property type="entry name" value="Electron Transport, Fmn-binding Protein, Chain A"/>
    <property type="match status" value="1"/>
</dbReference>